<evidence type="ECO:0000313" key="2">
    <source>
        <dbReference type="EnsemblMetazoa" id="G17649.1:cds"/>
    </source>
</evidence>
<evidence type="ECO:0000313" key="3">
    <source>
        <dbReference type="Proteomes" id="UP000005408"/>
    </source>
</evidence>
<keyword evidence="3" id="KW-1185">Reference proteome</keyword>
<proteinExistence type="predicted"/>
<organism evidence="2 3">
    <name type="scientific">Magallana gigas</name>
    <name type="common">Pacific oyster</name>
    <name type="synonym">Crassostrea gigas</name>
    <dbReference type="NCBI Taxonomy" id="29159"/>
    <lineage>
        <taxon>Eukaryota</taxon>
        <taxon>Metazoa</taxon>
        <taxon>Spiralia</taxon>
        <taxon>Lophotrochozoa</taxon>
        <taxon>Mollusca</taxon>
        <taxon>Bivalvia</taxon>
        <taxon>Autobranchia</taxon>
        <taxon>Pteriomorphia</taxon>
        <taxon>Ostreida</taxon>
        <taxon>Ostreoidea</taxon>
        <taxon>Ostreidae</taxon>
        <taxon>Magallana</taxon>
    </lineage>
</organism>
<evidence type="ECO:0000256" key="1">
    <source>
        <dbReference type="SAM" id="Coils"/>
    </source>
</evidence>
<sequence length="134" mass="15837">MMLQDGVKLVRGKYRIQEYSQQKQHLKELPFYNVKNSALRYLMDYSAVLKHELAQTKQCLKDSRDNFLGLITQFSEMKKELNSITLKMHSIQENSREEIRQLQTKLDASKDINKMASEELQALILKNHHQLHFS</sequence>
<protein>
    <submittedName>
        <fullName evidence="2">Uncharacterized protein</fullName>
    </submittedName>
</protein>
<dbReference type="Proteomes" id="UP000005408">
    <property type="component" value="Unassembled WGS sequence"/>
</dbReference>
<reference evidence="2" key="1">
    <citation type="submission" date="2022-08" db="UniProtKB">
        <authorList>
            <consortium name="EnsemblMetazoa"/>
        </authorList>
    </citation>
    <scope>IDENTIFICATION</scope>
    <source>
        <strain evidence="2">05x7-T-G4-1.051#20</strain>
    </source>
</reference>
<dbReference type="EnsemblMetazoa" id="G17649.1">
    <property type="protein sequence ID" value="G17649.1:cds"/>
    <property type="gene ID" value="G17649"/>
</dbReference>
<name>A0A8W8JBS3_MAGGI</name>
<dbReference type="AlphaFoldDB" id="A0A8W8JBS3"/>
<keyword evidence="1" id="KW-0175">Coiled coil</keyword>
<accession>A0A8W8JBS3</accession>
<feature type="coiled-coil region" evidence="1">
    <location>
        <begin position="92"/>
        <end position="119"/>
    </location>
</feature>